<dbReference type="Proteomes" id="UP000623129">
    <property type="component" value="Unassembled WGS sequence"/>
</dbReference>
<organism evidence="3 4">
    <name type="scientific">Carex littledalei</name>
    <dbReference type="NCBI Taxonomy" id="544730"/>
    <lineage>
        <taxon>Eukaryota</taxon>
        <taxon>Viridiplantae</taxon>
        <taxon>Streptophyta</taxon>
        <taxon>Embryophyta</taxon>
        <taxon>Tracheophyta</taxon>
        <taxon>Spermatophyta</taxon>
        <taxon>Magnoliopsida</taxon>
        <taxon>Liliopsida</taxon>
        <taxon>Poales</taxon>
        <taxon>Cyperaceae</taxon>
        <taxon>Cyperoideae</taxon>
        <taxon>Cariceae</taxon>
        <taxon>Carex</taxon>
        <taxon>Carex subgen. Euthyceras</taxon>
    </lineage>
</organism>
<feature type="compositionally biased region" description="Acidic residues" evidence="2">
    <location>
        <begin position="312"/>
        <end position="326"/>
    </location>
</feature>
<feature type="compositionally biased region" description="Basic and acidic residues" evidence="2">
    <location>
        <begin position="329"/>
        <end position="354"/>
    </location>
</feature>
<evidence type="ECO:0000313" key="3">
    <source>
        <dbReference type="EMBL" id="KAF3321546.1"/>
    </source>
</evidence>
<feature type="region of interest" description="Disordered" evidence="2">
    <location>
        <begin position="424"/>
        <end position="443"/>
    </location>
</feature>
<name>A0A833QKI1_9POAL</name>
<feature type="coiled-coil region" evidence="1">
    <location>
        <begin position="354"/>
        <end position="386"/>
    </location>
</feature>
<dbReference type="OrthoDB" id="1916794at2759"/>
<accession>A0A833QKI1</accession>
<dbReference type="PANTHER" id="PTHR33621:SF2">
    <property type="entry name" value="RIBOSOMAL L1 DOMAIN-CONTAINING PROTEIN"/>
    <property type="match status" value="1"/>
</dbReference>
<feature type="compositionally biased region" description="Basic and acidic residues" evidence="2">
    <location>
        <begin position="288"/>
        <end position="304"/>
    </location>
</feature>
<gene>
    <name evidence="3" type="ORF">FCM35_KLT13762</name>
</gene>
<dbReference type="EMBL" id="SWLB01000026">
    <property type="protein sequence ID" value="KAF3321546.1"/>
    <property type="molecule type" value="Genomic_DNA"/>
</dbReference>
<evidence type="ECO:0000313" key="4">
    <source>
        <dbReference type="Proteomes" id="UP000623129"/>
    </source>
</evidence>
<sequence length="636" mass="69248">MDFHSLARKDLQAMCKNNKIPANLTNAAMADALQSLKSIEWVEEIKQKLMPQSEAFEQHGSPLPRSRRVAAISSDISGFSMGEINDKEEEMKKEALIEANQTPSTAVRRSRRIQSSMSTRTREGTSTAASGMGTCTAGTRTGKGKKEEAPAEAVDSVVVATPAPQRGRRKAVETPAQGVVSRSSARPTGMGTCTVGTRTRKGKKEEAPAEAVDTVVVETPAPQRGRRKAVETPTQGVVPRSSARPTRQSTRRLAESTEGTRVTRTLTKLALDPADDKEAETDVIELGRATEPKPADKLEVKEMADQNQVNEVSEEAEQAEEAEEQTEIPQEKSNTEESTHEELSSKTSEQKEILTEFEAVEEQLNSNVSEEEKEIITEKVEEAVEEQLNSNVSEEEKVASLLCDELKDDVSDEKLVEEDNAAVISEGQDLQNAPSSDGNQTTLADSPIMGLVSEIMQENNSDLQNAPSSDIITLDLQSAPSSDISILDLQNAPSSDIITLDLQNAPSSDIITLDLQNAPSGLCLSSPIRAPADEGVEKMLDSVVRHFANARLSSNTKMIDASVVQKEVTDKVVSDDGSELVQNENADKERVDLKSMSLRKLKALYKDRLNEMNSTKIVEDDGKRLPLGKLDENLLV</sequence>
<dbReference type="AlphaFoldDB" id="A0A833QKI1"/>
<reference evidence="3" key="1">
    <citation type="submission" date="2020-01" db="EMBL/GenBank/DDBJ databases">
        <title>Genome sequence of Kobresia littledalei, the first chromosome-level genome in the family Cyperaceae.</title>
        <authorList>
            <person name="Qu G."/>
        </authorList>
    </citation>
    <scope>NUCLEOTIDE SEQUENCE</scope>
    <source>
        <strain evidence="3">C.B.Clarke</strain>
        <tissue evidence="3">Leaf</tissue>
    </source>
</reference>
<feature type="compositionally biased region" description="Polar residues" evidence="2">
    <location>
        <begin position="100"/>
        <end position="129"/>
    </location>
</feature>
<comment type="caution">
    <text evidence="3">The sequence shown here is derived from an EMBL/GenBank/DDBJ whole genome shotgun (WGS) entry which is preliminary data.</text>
</comment>
<feature type="compositionally biased region" description="Polar residues" evidence="2">
    <location>
        <begin position="428"/>
        <end position="443"/>
    </location>
</feature>
<protein>
    <submittedName>
        <fullName evidence="3">Uncharacterized protein</fullName>
    </submittedName>
</protein>
<proteinExistence type="predicted"/>
<keyword evidence="4" id="KW-1185">Reference proteome</keyword>
<feature type="compositionally biased region" description="Acidic residues" evidence="2">
    <location>
        <begin position="273"/>
        <end position="283"/>
    </location>
</feature>
<evidence type="ECO:0000256" key="2">
    <source>
        <dbReference type="SAM" id="MobiDB-lite"/>
    </source>
</evidence>
<keyword evidence="1" id="KW-0175">Coiled coil</keyword>
<feature type="region of interest" description="Disordered" evidence="2">
    <location>
        <begin position="100"/>
        <end position="354"/>
    </location>
</feature>
<evidence type="ECO:0000256" key="1">
    <source>
        <dbReference type="SAM" id="Coils"/>
    </source>
</evidence>
<dbReference type="PANTHER" id="PTHR33621">
    <property type="entry name" value="ASPARTIC/GLUTAMIC ACID-RICH PROTEIN"/>
    <property type="match status" value="1"/>
</dbReference>
<feature type="compositionally biased region" description="Polar residues" evidence="2">
    <location>
        <begin position="257"/>
        <end position="266"/>
    </location>
</feature>